<evidence type="ECO:0000313" key="4">
    <source>
        <dbReference type="Proteomes" id="UP000670776"/>
    </source>
</evidence>
<organism evidence="3 4">
    <name type="scientific">Mariniflexile gromovii</name>
    <dbReference type="NCBI Taxonomy" id="362523"/>
    <lineage>
        <taxon>Bacteria</taxon>
        <taxon>Pseudomonadati</taxon>
        <taxon>Bacteroidota</taxon>
        <taxon>Flavobacteriia</taxon>
        <taxon>Flavobacteriales</taxon>
        <taxon>Flavobacteriaceae</taxon>
        <taxon>Mariniflexile</taxon>
    </lineage>
</organism>
<dbReference type="Proteomes" id="UP000670776">
    <property type="component" value="Unassembled WGS sequence"/>
</dbReference>
<feature type="compositionally biased region" description="Basic and acidic residues" evidence="1">
    <location>
        <begin position="136"/>
        <end position="152"/>
    </location>
</feature>
<keyword evidence="4" id="KW-1185">Reference proteome</keyword>
<accession>A0ABS4BRP5</accession>
<evidence type="ECO:0008006" key="5">
    <source>
        <dbReference type="Google" id="ProtNLM"/>
    </source>
</evidence>
<evidence type="ECO:0000313" key="3">
    <source>
        <dbReference type="EMBL" id="MBP0903234.1"/>
    </source>
</evidence>
<name>A0ABS4BRP5_9FLAO</name>
<dbReference type="RefSeq" id="WP_209653340.1">
    <property type="nucleotide sequence ID" value="NZ_JAGJCB010000003.1"/>
</dbReference>
<keyword evidence="2" id="KW-0732">Signal</keyword>
<sequence>MKRLIIIALALISIQGFAQQERKERPNRGERTHRMSDLTPDEVANLQTKKMTLHLDLNASQQKEIYAMNLKNATKRKEMMATFKAKKESGNMEKPTKEQRLAMENAKLDHQIATKAKMKSILNKEQFEKWEKVQGKMRERAVGMKKDGEKQRGKGQKKQ</sequence>
<reference evidence="3 4" key="1">
    <citation type="submission" date="2021-04" db="EMBL/GenBank/DDBJ databases">
        <title>Mariniflexile gromovii gen. nov., sp. nov., a gliding bacterium isolated from the sea urchin Strongylocentrotus intermedius.</title>
        <authorList>
            <person name="Ko S."/>
            <person name="Le V."/>
            <person name="Ahn C.-Y."/>
            <person name="Oh H.-M."/>
        </authorList>
    </citation>
    <scope>NUCLEOTIDE SEQUENCE [LARGE SCALE GENOMIC DNA]</scope>
    <source>
        <strain evidence="3 4">KCTC 12570</strain>
    </source>
</reference>
<dbReference type="EMBL" id="JAGJCB010000003">
    <property type="protein sequence ID" value="MBP0903234.1"/>
    <property type="molecule type" value="Genomic_DNA"/>
</dbReference>
<feature type="region of interest" description="Disordered" evidence="1">
    <location>
        <begin position="136"/>
        <end position="159"/>
    </location>
</feature>
<evidence type="ECO:0000256" key="2">
    <source>
        <dbReference type="SAM" id="SignalP"/>
    </source>
</evidence>
<evidence type="ECO:0000256" key="1">
    <source>
        <dbReference type="SAM" id="MobiDB-lite"/>
    </source>
</evidence>
<proteinExistence type="predicted"/>
<gene>
    <name evidence="3" type="ORF">J8H85_05290</name>
</gene>
<protein>
    <recommendedName>
        <fullName evidence="5">DUF4890 domain-containing protein</fullName>
    </recommendedName>
</protein>
<comment type="caution">
    <text evidence="3">The sequence shown here is derived from an EMBL/GenBank/DDBJ whole genome shotgun (WGS) entry which is preliminary data.</text>
</comment>
<feature type="chain" id="PRO_5045284572" description="DUF4890 domain-containing protein" evidence="2">
    <location>
        <begin position="19"/>
        <end position="159"/>
    </location>
</feature>
<feature type="signal peptide" evidence="2">
    <location>
        <begin position="1"/>
        <end position="18"/>
    </location>
</feature>